<evidence type="ECO:0000259" key="1">
    <source>
        <dbReference type="Pfam" id="PF00483"/>
    </source>
</evidence>
<proteinExistence type="predicted"/>
<accession>A0A937X4P4</accession>
<sequence>MKGLILSGGKGTRLRPITHTAAKQLVPVANKPILFYAIEALRAAGIEDIGIIVGDTHLEVRQAVGDGSRFGTRVTYIQQEAPLGLAHAVKIAEDFMAGDSFVMYLGDNLIRGGIVDFVREFQAESPDAMVLLAKVPNPSSFGVAELNGDGQIKQLVEKPREPRSDLGLVGVYLFTQAVFPAVNAIAPSARGELEITDAIQYLVDQHKRVLPHVITGWWKDTGKLSDMLEANRIMLDDIEDADVRGDVLGTTQIQGRVVVSQGARLKNCTIRGPVVIGERCLLENTFVGPYTSIGPDVTITGTEIEHSIVLSGSTIRDLDGRIVDSLLGKNVEVSHLGDHPKAYRLMLGDNSVVSIP</sequence>
<dbReference type="InterPro" id="IPR029044">
    <property type="entry name" value="Nucleotide-diphossugar_trans"/>
</dbReference>
<dbReference type="InterPro" id="IPR005908">
    <property type="entry name" value="G1P_thy_trans_l"/>
</dbReference>
<dbReference type="PANTHER" id="PTHR42883">
    <property type="entry name" value="GLUCOSE-1-PHOSPHATE THYMIDYLTRANSFERASE"/>
    <property type="match status" value="1"/>
</dbReference>
<keyword evidence="2" id="KW-0548">Nucleotidyltransferase</keyword>
<dbReference type="Proteomes" id="UP000703893">
    <property type="component" value="Unassembled WGS sequence"/>
</dbReference>
<gene>
    <name evidence="2" type="ORF">FJZ00_04060</name>
</gene>
<dbReference type="InterPro" id="IPR005835">
    <property type="entry name" value="NTP_transferase_dom"/>
</dbReference>
<dbReference type="PANTHER" id="PTHR42883:SF2">
    <property type="entry name" value="THYMIDYLYLTRANSFERASE"/>
    <property type="match status" value="1"/>
</dbReference>
<dbReference type="EMBL" id="VGJX01000176">
    <property type="protein sequence ID" value="MBM3274300.1"/>
    <property type="molecule type" value="Genomic_DNA"/>
</dbReference>
<feature type="domain" description="Nucleotidyl transferase" evidence="1">
    <location>
        <begin position="2"/>
        <end position="234"/>
    </location>
</feature>
<dbReference type="SUPFAM" id="SSF53448">
    <property type="entry name" value="Nucleotide-diphospho-sugar transferases"/>
    <property type="match status" value="1"/>
</dbReference>
<dbReference type="EC" id="2.7.7.24" evidence="2"/>
<name>A0A937X4P4_9BACT</name>
<dbReference type="Gene3D" id="3.90.550.10">
    <property type="entry name" value="Spore Coat Polysaccharide Biosynthesis Protein SpsA, Chain A"/>
    <property type="match status" value="1"/>
</dbReference>
<keyword evidence="2" id="KW-0808">Transferase</keyword>
<reference evidence="2 3" key="1">
    <citation type="submission" date="2019-03" db="EMBL/GenBank/DDBJ databases">
        <title>Lake Tanganyika Metagenome-Assembled Genomes (MAGs).</title>
        <authorList>
            <person name="Tran P."/>
        </authorList>
    </citation>
    <scope>NUCLEOTIDE SEQUENCE [LARGE SCALE GENOMIC DNA]</scope>
    <source>
        <strain evidence="2">K_DeepCast_65m_m2_236</strain>
    </source>
</reference>
<dbReference type="CDD" id="cd04189">
    <property type="entry name" value="G1P_TT_long"/>
    <property type="match status" value="1"/>
</dbReference>
<dbReference type="GO" id="GO:0008879">
    <property type="term" value="F:glucose-1-phosphate thymidylyltransferase activity"/>
    <property type="evidence" value="ECO:0007669"/>
    <property type="project" value="UniProtKB-EC"/>
</dbReference>
<protein>
    <submittedName>
        <fullName evidence="2">Glucose-1-phosphate thymidylyltransferase</fullName>
        <ecNumber evidence="2">2.7.7.24</ecNumber>
    </submittedName>
</protein>
<dbReference type="NCBIfam" id="TIGR01208">
    <property type="entry name" value="rmlA_long"/>
    <property type="match status" value="1"/>
</dbReference>
<dbReference type="AlphaFoldDB" id="A0A937X4P4"/>
<comment type="caution">
    <text evidence="2">The sequence shown here is derived from an EMBL/GenBank/DDBJ whole genome shotgun (WGS) entry which is preliminary data.</text>
</comment>
<dbReference type="Pfam" id="PF00483">
    <property type="entry name" value="NTP_transferase"/>
    <property type="match status" value="1"/>
</dbReference>
<evidence type="ECO:0000313" key="2">
    <source>
        <dbReference type="EMBL" id="MBM3274300.1"/>
    </source>
</evidence>
<evidence type="ECO:0000313" key="3">
    <source>
        <dbReference type="Proteomes" id="UP000703893"/>
    </source>
</evidence>
<organism evidence="2 3">
    <name type="scientific">Candidatus Tanganyikabacteria bacterium</name>
    <dbReference type="NCBI Taxonomy" id="2961651"/>
    <lineage>
        <taxon>Bacteria</taxon>
        <taxon>Bacillati</taxon>
        <taxon>Candidatus Sericytochromatia</taxon>
        <taxon>Candidatus Tanganyikabacteria</taxon>
    </lineage>
</organism>
<dbReference type="Gene3D" id="2.160.10.10">
    <property type="entry name" value="Hexapeptide repeat proteins"/>
    <property type="match status" value="1"/>
</dbReference>